<evidence type="ECO:0000256" key="8">
    <source>
        <dbReference type="ARBA" id="ARBA00036243"/>
    </source>
</evidence>
<name>A0ABT0N5V9_9GAMM</name>
<dbReference type="EC" id="1.16.3.1" evidence="9"/>
<dbReference type="PANTHER" id="PTHR30295:SF9">
    <property type="entry name" value="BACTERIOFERRITIN"/>
    <property type="match status" value="1"/>
</dbReference>
<evidence type="ECO:0000256" key="5">
    <source>
        <dbReference type="ARBA" id="ARBA00023002"/>
    </source>
</evidence>
<dbReference type="NCBIfam" id="TIGR00754">
    <property type="entry name" value="bfr"/>
    <property type="match status" value="1"/>
</dbReference>
<dbReference type="InterPro" id="IPR012347">
    <property type="entry name" value="Ferritin-like"/>
</dbReference>
<keyword evidence="9 10" id="KW-0479">Metal-binding</keyword>
<dbReference type="Gene3D" id="1.20.1260.10">
    <property type="match status" value="1"/>
</dbReference>
<dbReference type="PANTHER" id="PTHR30295">
    <property type="entry name" value="BACTERIOFERRITIN"/>
    <property type="match status" value="1"/>
</dbReference>
<organism evidence="12 13">
    <name type="scientific">Shewanella corallii</name>
    <dbReference type="NCBI Taxonomy" id="560080"/>
    <lineage>
        <taxon>Bacteria</taxon>
        <taxon>Pseudomonadati</taxon>
        <taxon>Pseudomonadota</taxon>
        <taxon>Gammaproteobacteria</taxon>
        <taxon>Alteromonadales</taxon>
        <taxon>Shewanellaceae</taxon>
        <taxon>Shewanella</taxon>
    </lineage>
</organism>
<evidence type="ECO:0000256" key="7">
    <source>
        <dbReference type="ARBA" id="ARBA00023065"/>
    </source>
</evidence>
<sequence>MKGNAEVIDALNRLLTNELTAMDQYFVHARMYEDWGLNELYERINHESDDEREHASRLIQRILFLEGKPDVASRAPLTIGKDTPEMLHNDLQYEYKVAEDLRQVIALCEEKRDFQTRDILQVLLEETEADHMYWLEKQLGLIDKMGLANYQQSKMGTEAAPAG</sequence>
<reference evidence="12 13" key="1">
    <citation type="submission" date="2022-01" db="EMBL/GenBank/DDBJ databases">
        <title>Whole genome-based taxonomy of the Shewanellaceae.</title>
        <authorList>
            <person name="Martin-Rodriguez A.J."/>
        </authorList>
    </citation>
    <scope>NUCLEOTIDE SEQUENCE [LARGE SCALE GENOMIC DNA]</scope>
    <source>
        <strain evidence="12 13">DSM 21332</strain>
    </source>
</reference>
<keyword evidence="13" id="KW-1185">Reference proteome</keyword>
<keyword evidence="10" id="KW-0349">Heme</keyword>
<evidence type="ECO:0000256" key="6">
    <source>
        <dbReference type="ARBA" id="ARBA00023004"/>
    </source>
</evidence>
<dbReference type="InterPro" id="IPR002024">
    <property type="entry name" value="Bacterioferritin"/>
</dbReference>
<comment type="catalytic activity">
    <reaction evidence="8">
        <text>Fe(2+)(in) = Fe(2+)(out)</text>
        <dbReference type="Rhea" id="RHEA:28486"/>
        <dbReference type="ChEBI" id="CHEBI:29033"/>
    </reaction>
</comment>
<evidence type="ECO:0000256" key="3">
    <source>
        <dbReference type="ARBA" id="ARBA00022448"/>
    </source>
</evidence>
<evidence type="ECO:0000256" key="2">
    <source>
        <dbReference type="ARBA" id="ARBA00022434"/>
    </source>
</evidence>
<dbReference type="PROSITE" id="PS00549">
    <property type="entry name" value="BACTERIOFERRITIN"/>
    <property type="match status" value="1"/>
</dbReference>
<dbReference type="RefSeq" id="WP_249248664.1">
    <property type="nucleotide sequence ID" value="NZ_JAKIKT010000002.1"/>
</dbReference>
<dbReference type="PRINTS" id="PR00601">
    <property type="entry name" value="BACFERRITIN"/>
</dbReference>
<dbReference type="Proteomes" id="UP001202831">
    <property type="component" value="Unassembled WGS sequence"/>
</dbReference>
<comment type="caution">
    <text evidence="12">The sequence shown here is derived from an EMBL/GenBank/DDBJ whole genome shotgun (WGS) entry which is preliminary data.</text>
</comment>
<keyword evidence="7" id="KW-0406">Ion transport</keyword>
<protein>
    <recommendedName>
        <fullName evidence="9 10">Bacterioferritin</fullName>
        <ecNumber evidence="9">1.16.3.1</ecNumber>
    </recommendedName>
</protein>
<dbReference type="InterPro" id="IPR008331">
    <property type="entry name" value="Ferritin_DPS_dom"/>
</dbReference>
<gene>
    <name evidence="12" type="primary">bfr</name>
    <name evidence="12" type="ORF">L2725_08200</name>
</gene>
<keyword evidence="5" id="KW-0560">Oxidoreductase</keyword>
<dbReference type="EMBL" id="JAKIKT010000002">
    <property type="protein sequence ID" value="MCL2913772.1"/>
    <property type="molecule type" value="Genomic_DNA"/>
</dbReference>
<evidence type="ECO:0000256" key="9">
    <source>
        <dbReference type="PIRNR" id="PIRNR002560"/>
    </source>
</evidence>
<comment type="catalytic activity">
    <reaction evidence="9">
        <text>4 Fe(2+) + O2 + 4 H(+) = 4 Fe(3+) + 2 H2O</text>
        <dbReference type="Rhea" id="RHEA:11148"/>
        <dbReference type="ChEBI" id="CHEBI:15377"/>
        <dbReference type="ChEBI" id="CHEBI:15378"/>
        <dbReference type="ChEBI" id="CHEBI:15379"/>
        <dbReference type="ChEBI" id="CHEBI:29033"/>
        <dbReference type="ChEBI" id="CHEBI:29034"/>
        <dbReference type="EC" id="1.16.3.1"/>
    </reaction>
</comment>
<keyword evidence="3" id="KW-0813">Transport</keyword>
<comment type="function">
    <text evidence="9">Iron-storage protein, whose ferroxidase center binds Fe(2+), oxidizes it using dioxygen to Fe(3+), and participates in the subsequent Fe(3+) oxide mineral core formation within the central cavity of the BFR protein shell.</text>
</comment>
<dbReference type="PIRSF" id="PIRSF002560">
    <property type="entry name" value="Bacterioferritin"/>
    <property type="match status" value="1"/>
</dbReference>
<dbReference type="InterPro" id="IPR009078">
    <property type="entry name" value="Ferritin-like_SF"/>
</dbReference>
<keyword evidence="4" id="KW-0410">Iron transport</keyword>
<dbReference type="InterPro" id="IPR009040">
    <property type="entry name" value="Ferritin-like_diiron"/>
</dbReference>
<evidence type="ECO:0000256" key="1">
    <source>
        <dbReference type="ARBA" id="ARBA00008093"/>
    </source>
</evidence>
<feature type="domain" description="Ferritin-like diiron" evidence="11">
    <location>
        <begin position="1"/>
        <end position="146"/>
    </location>
</feature>
<dbReference type="Pfam" id="PF00210">
    <property type="entry name" value="Ferritin"/>
    <property type="match status" value="1"/>
</dbReference>
<evidence type="ECO:0000313" key="12">
    <source>
        <dbReference type="EMBL" id="MCL2913772.1"/>
    </source>
</evidence>
<evidence type="ECO:0000313" key="13">
    <source>
        <dbReference type="Proteomes" id="UP001202831"/>
    </source>
</evidence>
<dbReference type="PROSITE" id="PS50905">
    <property type="entry name" value="FERRITIN_LIKE"/>
    <property type="match status" value="1"/>
</dbReference>
<evidence type="ECO:0000256" key="10">
    <source>
        <dbReference type="RuleBase" id="RU000623"/>
    </source>
</evidence>
<evidence type="ECO:0000256" key="4">
    <source>
        <dbReference type="ARBA" id="ARBA00022496"/>
    </source>
</evidence>
<dbReference type="SUPFAM" id="SSF47240">
    <property type="entry name" value="Ferritin-like"/>
    <property type="match status" value="1"/>
</dbReference>
<proteinExistence type="inferred from homology"/>
<evidence type="ECO:0000259" key="11">
    <source>
        <dbReference type="PROSITE" id="PS50905"/>
    </source>
</evidence>
<accession>A0ABT0N5V9</accession>
<keyword evidence="6 9" id="KW-0408">Iron</keyword>
<comment type="similarity">
    <text evidence="1 9 10">Belongs to the bacterioferritin family.</text>
</comment>
<dbReference type="CDD" id="cd00907">
    <property type="entry name" value="Bacterioferritin"/>
    <property type="match status" value="1"/>
</dbReference>
<keyword evidence="2 9" id="KW-0409">Iron storage</keyword>